<proteinExistence type="predicted"/>
<organism evidence="1">
    <name type="scientific">Rhizophora mucronata</name>
    <name type="common">Asiatic mangrove</name>
    <dbReference type="NCBI Taxonomy" id="61149"/>
    <lineage>
        <taxon>Eukaryota</taxon>
        <taxon>Viridiplantae</taxon>
        <taxon>Streptophyta</taxon>
        <taxon>Embryophyta</taxon>
        <taxon>Tracheophyta</taxon>
        <taxon>Spermatophyta</taxon>
        <taxon>Magnoliopsida</taxon>
        <taxon>eudicotyledons</taxon>
        <taxon>Gunneridae</taxon>
        <taxon>Pentapetalae</taxon>
        <taxon>rosids</taxon>
        <taxon>fabids</taxon>
        <taxon>Malpighiales</taxon>
        <taxon>Rhizophoraceae</taxon>
        <taxon>Rhizophora</taxon>
    </lineage>
</organism>
<name>A0A2P2LZ17_RHIMU</name>
<protein>
    <submittedName>
        <fullName evidence="1">Uncharacterized protein MANES_12G064000</fullName>
    </submittedName>
</protein>
<dbReference type="AlphaFoldDB" id="A0A2P2LZ17"/>
<sequence length="176" mass="20365">MICGSLVQWVQSNEKWEIIELLVNCIQQVLLRNQLRRWVAPWRKGRWQANPMVVGLILHDPHLHQVMVALPVVGLLLTTVTGHNRQVLPRKLVSIRSGNQSQQAVICLRGLEQQVHLTFLLLQLDPVRSQGPHQLFLTQKIQLLSCRRSWRSCIFHSINMLFFQITSMSLNLKEPS</sequence>
<reference evidence="1" key="1">
    <citation type="submission" date="2018-02" db="EMBL/GenBank/DDBJ databases">
        <title>Rhizophora mucronata_Transcriptome.</title>
        <authorList>
            <person name="Meera S.P."/>
            <person name="Sreeshan A."/>
            <person name="Augustine A."/>
        </authorList>
    </citation>
    <scope>NUCLEOTIDE SEQUENCE</scope>
    <source>
        <tissue evidence="1">Leaf</tissue>
    </source>
</reference>
<accession>A0A2P2LZ17</accession>
<dbReference type="EMBL" id="GGEC01042730">
    <property type="protein sequence ID" value="MBX23214.1"/>
    <property type="molecule type" value="Transcribed_RNA"/>
</dbReference>
<dbReference type="EMBL" id="GGEC01042732">
    <property type="protein sequence ID" value="MBX23216.1"/>
    <property type="molecule type" value="Transcribed_RNA"/>
</dbReference>
<evidence type="ECO:0000313" key="1">
    <source>
        <dbReference type="EMBL" id="MBX23214.1"/>
    </source>
</evidence>